<sequence length="2082" mass="233569">MAFLIFGNVQSIQRQKQTINLAISADSFHQLKECLSRQDDASKRLDAVQTAVSKILDIETKITLNQARREVLEFFTKEANPRPDFEMNKKLRHPLTGVWFTEGFDFQEWYSNPGSKIWISGIPGAGKSVLAGAIIVKCIQLSSANDKVASAYFFCSYKDTKTHLADNILSSLASQIARQNETAFEILQAYYEELRSHNHLPGDPSSDRLLEIIAKMSSLFDQVFIVVDGLDECDTHTDHVVHSLIDLSVSQNDKVITTALLSRDELSIRLQLESTFMNIDIEAQTEDIQLYVASELENRTSSKRLRLRNLSLKDQIMTQLVDGAKGMFRWVACQLDHLCELPTDRARREALTKLPPTLPASYERILHRVESSTNDVQKIVQRSLQLILTSTRRRAFSIQQICEAVSVSIGQDTFEDDEIVAADEIMRWCSSLIRRSADCQRFEFAHYSVMEFLEGICSTHPNLSSYHVSIDKGYSLLAPICLRYLTFKNHEQAHTETKSEIQRTRERNMARPFYEHAAMWWPYFFWHGHENGNVATQQLLYCLFDLKKTQSFTSWALELVRHCLLGDKGRAYTERDDFGRDEQIAPTVISAILRPDFTPLHMASALGLFDVCQHLLGQGAKIGISSRFGTPLHCALGGISVFFDGGLFPFRKKRGSGFVLPSARYRTTQILLAAGANTTLHIVTPFWQATLLSLAIQSSAYDEDFEMVVSLIRAGVEIEDNDLGLIDNGYKDAIKNYTTKQFKAEFAEGKAILSLLEALGTPENDDFSSRSRLYALTFQFAKVMELDLDSSLSKVLPGDSATDDTLRKFVLSVVESNDAATMEKFLDDDRLEFSKAIKFSGDNYDDGSSVLHICIRSNSIDVLKLLLEAGCDPDVTADNGTTPAQLCYGDGDQNMLRVLLEHGASTITQDADLETIWHICAYKNSTKVLKLLVELDQIKDTALRMQSKNGCTPICEALGRGNKDTVRLLQPHCTSIEYWKGDLPFFRKAAELGSADIVQALLDLKIPLDSLDSDVGSPLHFLGIDATIECTKLLVTLFPHCHIRCKEGRTPFESLLVRSIHNDDEAHPETFKELLKEFEGPEWQQQGNLWPSVCSAIIPYAISTKRGIHWLKQLLFHLFETGVIKSYEEEHLVSALVPLTDKLEPIGNRVAAQINEFLQGTSNTTQQTLILNNWSWLSQVLLEVATKSSHCESVSAQASITRLLSWAIIHDDTEIIELLLKRGVDIHNRVDELSALELACLPEIAISKDNFARLLSYAQPDKLKTNNERVYGLNLLHLTATNPFEDRGSWKLKQILDAGGDCNACASSHNEPALVFHINHGSVKTSSVLIEYGADPWLAASDGIDAALIATFRRNSSILKLIAQVSIDRNLDPMWERACTANVKGEIVRGASAIHLAAGNDAVKCLEFYVNEGLVRDLEPLDDDMRTPMHYAARFNSLETIEFLQSHGCNVNVVARGGITPLHLAVQRKHHRTVKMLLKMGSEMKTCSLAMTPLAYAYQGGDDTIVRLLKSHQGQEDLSAAHALRKEIPILIDAFCAAVNRNDIRACEYLHSQGCLVDSEATLLFKAGSKVTVPWRVTPLMMALCNKKKPELVEWLIDKGATTTAVFQEPPATPYLTILEAAAATPIYNGLLPILLTRYFEQGGNLLRLPRNPLHLAVQNRNLEGLKVLVSELRRKYGISDIIQSYHGHSTAKSDHRFLDLVNQANLGNLNRTALHEAVYLNGMEGAEYLIANAANADLPDVKGFTPLHIAAANNSEKIVELLIKHSVRSEPTDNWGRTPLMLACHYGCLDTIKLLVVHKEPRIHTNLYGENLLYTLSDNQDLLPSVAATWEFLCDRGIDAYQVNCFGLGAIHLVLANPKQNLLRHVMRQDPTLQWIAKVEWSLSQLWTLWDRSWCAIDTITDSYRLIHQYAGSKRPLRVSNSVTTGEGSLFHLATSTGFVKALDNLLIIGADLEQEFGHHGTALTVSAAKGHLNAVKYLFRKRPRTISKQNETIASAIAVAHDYEEIVQWLLVVRHTDQRKIAYYKSDSQQGDVQLRNWSGIRSFPVALRWDWKRRRDESMMEYAQRRREIVLSLQGTVAE</sequence>
<dbReference type="EMBL" id="MU393472">
    <property type="protein sequence ID" value="KAI4865442.1"/>
    <property type="molecule type" value="Genomic_DNA"/>
</dbReference>
<comment type="caution">
    <text evidence="1">The sequence shown here is derived from an EMBL/GenBank/DDBJ whole genome shotgun (WGS) entry which is preliminary data.</text>
</comment>
<organism evidence="1 2">
    <name type="scientific">Hypoxylon rubiginosum</name>
    <dbReference type="NCBI Taxonomy" id="110542"/>
    <lineage>
        <taxon>Eukaryota</taxon>
        <taxon>Fungi</taxon>
        <taxon>Dikarya</taxon>
        <taxon>Ascomycota</taxon>
        <taxon>Pezizomycotina</taxon>
        <taxon>Sordariomycetes</taxon>
        <taxon>Xylariomycetidae</taxon>
        <taxon>Xylariales</taxon>
        <taxon>Hypoxylaceae</taxon>
        <taxon>Hypoxylon</taxon>
    </lineage>
</organism>
<evidence type="ECO:0000313" key="2">
    <source>
        <dbReference type="Proteomes" id="UP001497700"/>
    </source>
</evidence>
<gene>
    <name evidence="1" type="ORF">F4820DRAFT_298527</name>
</gene>
<reference evidence="1 2" key="1">
    <citation type="journal article" date="2022" name="New Phytol.">
        <title>Ecological generalism drives hyperdiversity of secondary metabolite gene clusters in xylarialean endophytes.</title>
        <authorList>
            <person name="Franco M.E.E."/>
            <person name="Wisecaver J.H."/>
            <person name="Arnold A.E."/>
            <person name="Ju Y.M."/>
            <person name="Slot J.C."/>
            <person name="Ahrendt S."/>
            <person name="Moore L.P."/>
            <person name="Eastman K.E."/>
            <person name="Scott K."/>
            <person name="Konkel Z."/>
            <person name="Mondo S.J."/>
            <person name="Kuo A."/>
            <person name="Hayes R.D."/>
            <person name="Haridas S."/>
            <person name="Andreopoulos B."/>
            <person name="Riley R."/>
            <person name="LaButti K."/>
            <person name="Pangilinan J."/>
            <person name="Lipzen A."/>
            <person name="Amirebrahimi M."/>
            <person name="Yan J."/>
            <person name="Adam C."/>
            <person name="Keymanesh K."/>
            <person name="Ng V."/>
            <person name="Louie K."/>
            <person name="Northen T."/>
            <person name="Drula E."/>
            <person name="Henrissat B."/>
            <person name="Hsieh H.M."/>
            <person name="Youens-Clark K."/>
            <person name="Lutzoni F."/>
            <person name="Miadlikowska J."/>
            <person name="Eastwood D.C."/>
            <person name="Hamelin R.C."/>
            <person name="Grigoriev I.V."/>
            <person name="U'Ren J.M."/>
        </authorList>
    </citation>
    <scope>NUCLEOTIDE SEQUENCE [LARGE SCALE GENOMIC DNA]</scope>
    <source>
        <strain evidence="1 2">CBS 119005</strain>
    </source>
</reference>
<proteinExistence type="predicted"/>
<accession>A0ACB9Z2A4</accession>
<dbReference type="Proteomes" id="UP001497700">
    <property type="component" value="Unassembled WGS sequence"/>
</dbReference>
<evidence type="ECO:0000313" key="1">
    <source>
        <dbReference type="EMBL" id="KAI4865442.1"/>
    </source>
</evidence>
<name>A0ACB9Z2A4_9PEZI</name>
<protein>
    <submittedName>
        <fullName evidence="1">Ankyrin repeat-containing domain protein</fullName>
    </submittedName>
</protein>
<keyword evidence="2" id="KW-1185">Reference proteome</keyword>